<keyword evidence="2" id="KW-1185">Reference proteome</keyword>
<dbReference type="AlphaFoldDB" id="A0A813G0K0"/>
<reference evidence="1" key="1">
    <citation type="submission" date="2021-02" db="EMBL/GenBank/DDBJ databases">
        <authorList>
            <person name="Dougan E. K."/>
            <person name="Rhodes N."/>
            <person name="Thang M."/>
            <person name="Chan C."/>
        </authorList>
    </citation>
    <scope>NUCLEOTIDE SEQUENCE</scope>
</reference>
<dbReference type="EMBL" id="CAJNNV010025857">
    <property type="protein sequence ID" value="CAE8616362.1"/>
    <property type="molecule type" value="Genomic_DNA"/>
</dbReference>
<feature type="non-terminal residue" evidence="1">
    <location>
        <position position="1"/>
    </location>
</feature>
<sequence>VDHTQFGRAVLMESKKSLPSLLQQVWETGDTALTDFTEARVDLNRTDAESSCGFEEICFCVGSFACRLDETWTRTSDMSLRSYGESWRRLEEEIVEDAGEDEEEENSGAKNRRGLQVVASVSPRKRMKVRVIFGIW</sequence>
<evidence type="ECO:0000313" key="2">
    <source>
        <dbReference type="Proteomes" id="UP000654075"/>
    </source>
</evidence>
<protein>
    <submittedName>
        <fullName evidence="1">Uncharacterized protein</fullName>
    </submittedName>
</protein>
<name>A0A813G0K0_POLGL</name>
<proteinExistence type="predicted"/>
<organism evidence="1 2">
    <name type="scientific">Polarella glacialis</name>
    <name type="common">Dinoflagellate</name>
    <dbReference type="NCBI Taxonomy" id="89957"/>
    <lineage>
        <taxon>Eukaryota</taxon>
        <taxon>Sar</taxon>
        <taxon>Alveolata</taxon>
        <taxon>Dinophyceae</taxon>
        <taxon>Suessiales</taxon>
        <taxon>Suessiaceae</taxon>
        <taxon>Polarella</taxon>
    </lineage>
</organism>
<comment type="caution">
    <text evidence="1">The sequence shown here is derived from an EMBL/GenBank/DDBJ whole genome shotgun (WGS) entry which is preliminary data.</text>
</comment>
<evidence type="ECO:0000313" key="1">
    <source>
        <dbReference type="EMBL" id="CAE8616362.1"/>
    </source>
</evidence>
<feature type="non-terminal residue" evidence="1">
    <location>
        <position position="136"/>
    </location>
</feature>
<accession>A0A813G0K0</accession>
<dbReference type="Proteomes" id="UP000654075">
    <property type="component" value="Unassembled WGS sequence"/>
</dbReference>
<gene>
    <name evidence="1" type="ORF">PGLA1383_LOCUS34058</name>
</gene>